<protein>
    <submittedName>
        <fullName evidence="1">Uncharacterized protein</fullName>
    </submittedName>
</protein>
<proteinExistence type="predicted"/>
<sequence>MSRGADPEGCLHVANPWTDHGHGGGRMVITTAPDCHEFGCLVRGKVFSKGPSTRLKGMHFIGDGQGIGAHKSTTIIFFGRLKEGRC</sequence>
<name>A0A0A9A000_ARUDO</name>
<dbReference type="AlphaFoldDB" id="A0A0A9A000"/>
<evidence type="ECO:0000313" key="1">
    <source>
        <dbReference type="EMBL" id="JAD40367.1"/>
    </source>
</evidence>
<organism evidence="1">
    <name type="scientific">Arundo donax</name>
    <name type="common">Giant reed</name>
    <name type="synonym">Donax arundinaceus</name>
    <dbReference type="NCBI Taxonomy" id="35708"/>
    <lineage>
        <taxon>Eukaryota</taxon>
        <taxon>Viridiplantae</taxon>
        <taxon>Streptophyta</taxon>
        <taxon>Embryophyta</taxon>
        <taxon>Tracheophyta</taxon>
        <taxon>Spermatophyta</taxon>
        <taxon>Magnoliopsida</taxon>
        <taxon>Liliopsida</taxon>
        <taxon>Poales</taxon>
        <taxon>Poaceae</taxon>
        <taxon>PACMAD clade</taxon>
        <taxon>Arundinoideae</taxon>
        <taxon>Arundineae</taxon>
        <taxon>Arundo</taxon>
    </lineage>
</organism>
<accession>A0A0A9A000</accession>
<reference evidence="1" key="2">
    <citation type="journal article" date="2015" name="Data Brief">
        <title>Shoot transcriptome of the giant reed, Arundo donax.</title>
        <authorList>
            <person name="Barrero R.A."/>
            <person name="Guerrero F.D."/>
            <person name="Moolhuijzen P."/>
            <person name="Goolsby J.A."/>
            <person name="Tidwell J."/>
            <person name="Bellgard S.E."/>
            <person name="Bellgard M.I."/>
        </authorList>
    </citation>
    <scope>NUCLEOTIDE SEQUENCE</scope>
    <source>
        <tissue evidence="1">Shoot tissue taken approximately 20 cm above the soil surface</tissue>
    </source>
</reference>
<dbReference type="EMBL" id="GBRH01257528">
    <property type="protein sequence ID" value="JAD40367.1"/>
    <property type="molecule type" value="Transcribed_RNA"/>
</dbReference>
<reference evidence="1" key="1">
    <citation type="submission" date="2014-09" db="EMBL/GenBank/DDBJ databases">
        <authorList>
            <person name="Magalhaes I.L.F."/>
            <person name="Oliveira U."/>
            <person name="Santos F.R."/>
            <person name="Vidigal T.H.D.A."/>
            <person name="Brescovit A.D."/>
            <person name="Santos A.J."/>
        </authorList>
    </citation>
    <scope>NUCLEOTIDE SEQUENCE</scope>
    <source>
        <tissue evidence="1">Shoot tissue taken approximately 20 cm above the soil surface</tissue>
    </source>
</reference>